<dbReference type="PROSITE" id="PS50088">
    <property type="entry name" value="ANK_REPEAT"/>
    <property type="match status" value="3"/>
</dbReference>
<feature type="region of interest" description="Disordered" evidence="4">
    <location>
        <begin position="1"/>
        <end position="32"/>
    </location>
</feature>
<sequence length="320" mass="34866">LKKKPCERKKESNGEHKEWWKGRGRGGGGGEEPLHAAAREGDLGKVQLICSSNPLAVNSRDKHSRTPLPINSVLHFSELLDDMVICVCGLAVFIVHFLDKKDLNSSLHLAAWSGRTEVVSYLCKNKADVGAAAMDDMGAIHFAAQKGHLEVVRTLLSSGVSVKAPNRKGLTALHYAVQGSYLDLVKYLVRKGASLTTKTKAGKTPLDLANKEEVISFLNECQTSRPDEDSTVKANSGEPDSKPDKAANSTDEAVSKDMEEQEEVSKDEKLKSRNEDQDIVGEESKRKGDEDVTDGNSPKPKKARVALNHLLAADDTQEEN</sequence>
<feature type="compositionally biased region" description="Basic and acidic residues" evidence="4">
    <location>
        <begin position="253"/>
        <end position="290"/>
    </location>
</feature>
<organism evidence="5 6">
    <name type="scientific">Coptis chinensis</name>
    <dbReference type="NCBI Taxonomy" id="261450"/>
    <lineage>
        <taxon>Eukaryota</taxon>
        <taxon>Viridiplantae</taxon>
        <taxon>Streptophyta</taxon>
        <taxon>Embryophyta</taxon>
        <taxon>Tracheophyta</taxon>
        <taxon>Spermatophyta</taxon>
        <taxon>Magnoliopsida</taxon>
        <taxon>Ranunculales</taxon>
        <taxon>Ranunculaceae</taxon>
        <taxon>Coptidoideae</taxon>
        <taxon>Coptis</taxon>
    </lineage>
</organism>
<dbReference type="PANTHER" id="PTHR24171">
    <property type="entry name" value="ANKYRIN REPEAT DOMAIN-CONTAINING PROTEIN 39-RELATED"/>
    <property type="match status" value="1"/>
</dbReference>
<dbReference type="OrthoDB" id="539213at2759"/>
<dbReference type="PANTHER" id="PTHR24171:SF8">
    <property type="entry name" value="BRCA1-ASSOCIATED RING DOMAIN PROTEIN 1"/>
    <property type="match status" value="1"/>
</dbReference>
<evidence type="ECO:0000256" key="3">
    <source>
        <dbReference type="PROSITE-ProRule" id="PRU00023"/>
    </source>
</evidence>
<feature type="repeat" description="ANK" evidence="3">
    <location>
        <begin position="135"/>
        <end position="167"/>
    </location>
</feature>
<dbReference type="Gene3D" id="1.25.40.20">
    <property type="entry name" value="Ankyrin repeat-containing domain"/>
    <property type="match status" value="1"/>
</dbReference>
<dbReference type="InterPro" id="IPR002110">
    <property type="entry name" value="Ankyrin_rpt"/>
</dbReference>
<accession>A0A835MB77</accession>
<feature type="non-terminal residue" evidence="5">
    <location>
        <position position="1"/>
    </location>
</feature>
<evidence type="ECO:0000313" key="5">
    <source>
        <dbReference type="EMBL" id="KAF9617396.1"/>
    </source>
</evidence>
<feature type="compositionally biased region" description="Basic and acidic residues" evidence="4">
    <location>
        <begin position="8"/>
        <end position="21"/>
    </location>
</feature>
<dbReference type="AlphaFoldDB" id="A0A835MB77"/>
<protein>
    <submittedName>
        <fullName evidence="5">Uncharacterized protein</fullName>
    </submittedName>
</protein>
<comment type="caution">
    <text evidence="5">The sequence shown here is derived from an EMBL/GenBank/DDBJ whole genome shotgun (WGS) entry which is preliminary data.</text>
</comment>
<dbReference type="PROSITE" id="PS50297">
    <property type="entry name" value="ANK_REP_REGION"/>
    <property type="match status" value="2"/>
</dbReference>
<dbReference type="SMART" id="SM00248">
    <property type="entry name" value="ANK"/>
    <property type="match status" value="5"/>
</dbReference>
<proteinExistence type="predicted"/>
<keyword evidence="1" id="KW-0677">Repeat</keyword>
<feature type="repeat" description="ANK" evidence="3">
    <location>
        <begin position="168"/>
        <end position="200"/>
    </location>
</feature>
<evidence type="ECO:0000256" key="1">
    <source>
        <dbReference type="ARBA" id="ARBA00022737"/>
    </source>
</evidence>
<evidence type="ECO:0000313" key="6">
    <source>
        <dbReference type="Proteomes" id="UP000631114"/>
    </source>
</evidence>
<feature type="repeat" description="ANK" evidence="3">
    <location>
        <begin position="102"/>
        <end position="134"/>
    </location>
</feature>
<feature type="region of interest" description="Disordered" evidence="4">
    <location>
        <begin position="222"/>
        <end position="303"/>
    </location>
</feature>
<dbReference type="InterPro" id="IPR036770">
    <property type="entry name" value="Ankyrin_rpt-contain_sf"/>
</dbReference>
<name>A0A835MB77_9MAGN</name>
<dbReference type="EMBL" id="JADFTS010000003">
    <property type="protein sequence ID" value="KAF9617396.1"/>
    <property type="molecule type" value="Genomic_DNA"/>
</dbReference>
<dbReference type="Proteomes" id="UP000631114">
    <property type="component" value="Unassembled WGS sequence"/>
</dbReference>
<keyword evidence="2 3" id="KW-0040">ANK repeat</keyword>
<dbReference type="Pfam" id="PF12796">
    <property type="entry name" value="Ank_2"/>
    <property type="match status" value="1"/>
</dbReference>
<evidence type="ECO:0000256" key="4">
    <source>
        <dbReference type="SAM" id="MobiDB-lite"/>
    </source>
</evidence>
<dbReference type="SUPFAM" id="SSF48403">
    <property type="entry name" value="Ankyrin repeat"/>
    <property type="match status" value="1"/>
</dbReference>
<gene>
    <name evidence="5" type="ORF">IFM89_036317</name>
</gene>
<keyword evidence="6" id="KW-1185">Reference proteome</keyword>
<evidence type="ECO:0000256" key="2">
    <source>
        <dbReference type="ARBA" id="ARBA00023043"/>
    </source>
</evidence>
<reference evidence="5 6" key="1">
    <citation type="submission" date="2020-10" db="EMBL/GenBank/DDBJ databases">
        <title>The Coptis chinensis genome and diversification of protoberbering-type alkaloids.</title>
        <authorList>
            <person name="Wang B."/>
            <person name="Shu S."/>
            <person name="Song C."/>
            <person name="Liu Y."/>
        </authorList>
    </citation>
    <scope>NUCLEOTIDE SEQUENCE [LARGE SCALE GENOMIC DNA]</scope>
    <source>
        <strain evidence="5">HL-2020</strain>
        <tissue evidence="5">Leaf</tissue>
    </source>
</reference>